<name>A0A9D2QIK0_9FIRM</name>
<reference evidence="2" key="2">
    <citation type="submission" date="2021-04" db="EMBL/GenBank/DDBJ databases">
        <authorList>
            <person name="Gilroy R."/>
        </authorList>
    </citation>
    <scope>NUCLEOTIDE SEQUENCE</scope>
    <source>
        <strain evidence="2">ChiBcec1-1630</strain>
    </source>
</reference>
<comment type="caution">
    <text evidence="2">The sequence shown here is derived from an EMBL/GenBank/DDBJ whole genome shotgun (WGS) entry which is preliminary data.</text>
</comment>
<dbReference type="AlphaFoldDB" id="A0A9D2QIK0"/>
<gene>
    <name evidence="2" type="ORF">H9926_01575</name>
</gene>
<evidence type="ECO:0000256" key="1">
    <source>
        <dbReference type="SAM" id="MobiDB-lite"/>
    </source>
</evidence>
<dbReference type="EMBL" id="DWVS01000031">
    <property type="protein sequence ID" value="HJC86692.1"/>
    <property type="molecule type" value="Genomic_DNA"/>
</dbReference>
<feature type="region of interest" description="Disordered" evidence="1">
    <location>
        <begin position="1"/>
        <end position="22"/>
    </location>
</feature>
<proteinExistence type="predicted"/>
<protein>
    <recommendedName>
        <fullName evidence="4">Transposase (putative) YhgA-like domain-containing protein</fullName>
    </recommendedName>
</protein>
<accession>A0A9D2QIK0</accession>
<evidence type="ECO:0000313" key="3">
    <source>
        <dbReference type="Proteomes" id="UP000823922"/>
    </source>
</evidence>
<evidence type="ECO:0000313" key="2">
    <source>
        <dbReference type="EMBL" id="HJC86692.1"/>
    </source>
</evidence>
<organism evidence="2 3">
    <name type="scientific">Candidatus Eisenbergiella intestinigallinarum</name>
    <dbReference type="NCBI Taxonomy" id="2838549"/>
    <lineage>
        <taxon>Bacteria</taxon>
        <taxon>Bacillati</taxon>
        <taxon>Bacillota</taxon>
        <taxon>Clostridia</taxon>
        <taxon>Lachnospirales</taxon>
        <taxon>Lachnospiraceae</taxon>
        <taxon>Eisenbergiella</taxon>
    </lineage>
</organism>
<evidence type="ECO:0008006" key="4">
    <source>
        <dbReference type="Google" id="ProtNLM"/>
    </source>
</evidence>
<reference evidence="2" key="1">
    <citation type="journal article" date="2021" name="PeerJ">
        <title>Extensive microbial diversity within the chicken gut microbiome revealed by metagenomics and culture.</title>
        <authorList>
            <person name="Gilroy R."/>
            <person name="Ravi A."/>
            <person name="Getino M."/>
            <person name="Pursley I."/>
            <person name="Horton D.L."/>
            <person name="Alikhan N.F."/>
            <person name="Baker D."/>
            <person name="Gharbi K."/>
            <person name="Hall N."/>
            <person name="Watson M."/>
            <person name="Adriaenssens E.M."/>
            <person name="Foster-Nyarko E."/>
            <person name="Jarju S."/>
            <person name="Secka A."/>
            <person name="Antonio M."/>
            <person name="Oren A."/>
            <person name="Chaudhuri R.R."/>
            <person name="La Ragione R."/>
            <person name="Hildebrand F."/>
            <person name="Pallen M.J."/>
        </authorList>
    </citation>
    <scope>NUCLEOTIDE SEQUENCE</scope>
    <source>
        <strain evidence="2">ChiBcec1-1630</strain>
    </source>
</reference>
<dbReference type="Proteomes" id="UP000823922">
    <property type="component" value="Unassembled WGS sequence"/>
</dbReference>
<sequence length="310" mass="34969">MEDQKKKKASVPGTSATETAPDRVQQAEDLALKNAAAFFGSALLKYLGISQSVSAVMPTEMVRLEVRHMYEDFNFQTADGAWLHFEFESDALSLADLKRFREYEATTSRTHEVAVTTCVLCSAGQSSVKNSFHEGINTYRVKLIRLKRKSADPVFCRLKEKQKKGETMTQEDLFPLLLSPLMSGKLTLTERFLEGFQLLKAAEKDIGHECLAQMQALLYVFAGKFLNKDDLQKVKEVISMTILGEMLVKDGLDQGIREGLQQGIRQGIRQGEEKLGRLIQLLIQNSRSDEISRAVTDRQYQEALYQEFGL</sequence>